<dbReference type="GeneTree" id="ENSGT00960000188922"/>
<dbReference type="PANTHER" id="PTHR20515:SF20">
    <property type="entry name" value="GALLINACIN-1-RELATED"/>
    <property type="match status" value="1"/>
</dbReference>
<dbReference type="SUPFAM" id="SSF57392">
    <property type="entry name" value="Defensin-like"/>
    <property type="match status" value="1"/>
</dbReference>
<evidence type="ECO:0000256" key="2">
    <source>
        <dbReference type="ARBA" id="ARBA00007371"/>
    </source>
</evidence>
<proteinExistence type="inferred from homology"/>
<dbReference type="GO" id="GO:0042742">
    <property type="term" value="P:defense response to bacterium"/>
    <property type="evidence" value="ECO:0007669"/>
    <property type="project" value="UniProtKB-KW"/>
</dbReference>
<keyword evidence="6" id="KW-0472">Membrane</keyword>
<feature type="domain" description="Beta-defensin-like" evidence="7">
    <location>
        <begin position="34"/>
        <end position="66"/>
    </location>
</feature>
<keyword evidence="3" id="KW-0964">Secreted</keyword>
<dbReference type="Proteomes" id="UP000694404">
    <property type="component" value="Unplaced"/>
</dbReference>
<keyword evidence="6" id="KW-0812">Transmembrane</keyword>
<name>A0A8C0FW37_CHEAB</name>
<comment type="subcellular location">
    <subcellularLocation>
        <location evidence="1">Secreted</location>
    </subcellularLocation>
</comment>
<dbReference type="AlphaFoldDB" id="A0A8C0FW37"/>
<dbReference type="Ensembl" id="ENSCABT00000000195.1">
    <property type="protein sequence ID" value="ENSCABP00000000175.1"/>
    <property type="gene ID" value="ENSCABG00000000163.1"/>
</dbReference>
<evidence type="ECO:0000259" key="7">
    <source>
        <dbReference type="Pfam" id="PF00711"/>
    </source>
</evidence>
<comment type="similarity">
    <text evidence="2">Belongs to the beta-defensin family.</text>
</comment>
<evidence type="ECO:0000313" key="9">
    <source>
        <dbReference type="Proteomes" id="UP000694404"/>
    </source>
</evidence>
<reference evidence="8" key="2">
    <citation type="submission" date="2025-09" db="UniProtKB">
        <authorList>
            <consortium name="Ensembl"/>
        </authorList>
    </citation>
    <scope>IDENTIFICATION</scope>
</reference>
<dbReference type="GO" id="GO:0031731">
    <property type="term" value="F:CCR6 chemokine receptor binding"/>
    <property type="evidence" value="ECO:0007669"/>
    <property type="project" value="TreeGrafter"/>
</dbReference>
<keyword evidence="4" id="KW-0929">Antimicrobial</keyword>
<feature type="transmembrane region" description="Helical" evidence="6">
    <location>
        <begin position="6"/>
        <end position="24"/>
    </location>
</feature>
<dbReference type="GO" id="GO:0060326">
    <property type="term" value="P:cell chemotaxis"/>
    <property type="evidence" value="ECO:0007669"/>
    <property type="project" value="TreeGrafter"/>
</dbReference>
<dbReference type="GO" id="GO:0042056">
    <property type="term" value="F:chemoattractant activity"/>
    <property type="evidence" value="ECO:0007669"/>
    <property type="project" value="TreeGrafter"/>
</dbReference>
<keyword evidence="6" id="KW-1133">Transmembrane helix</keyword>
<evidence type="ECO:0000256" key="5">
    <source>
        <dbReference type="ARBA" id="ARBA00023022"/>
    </source>
</evidence>
<dbReference type="OMA" id="CCIRRRW"/>
<evidence type="ECO:0000256" key="3">
    <source>
        <dbReference type="ARBA" id="ARBA00022525"/>
    </source>
</evidence>
<sequence>MKILYLLFPLVFLVTMITFLFLSAEFSQAWRSRRRCKRVGGFCFSGPCPSNSKLIGICSRKYSCCQL</sequence>
<dbReference type="PANTHER" id="PTHR20515">
    <property type="entry name" value="BETA-DEFENSIN"/>
    <property type="match status" value="1"/>
</dbReference>
<dbReference type="GO" id="GO:0005615">
    <property type="term" value="C:extracellular space"/>
    <property type="evidence" value="ECO:0007669"/>
    <property type="project" value="TreeGrafter"/>
</dbReference>
<evidence type="ECO:0000256" key="1">
    <source>
        <dbReference type="ARBA" id="ARBA00004613"/>
    </source>
</evidence>
<protein>
    <recommendedName>
        <fullName evidence="7">Beta-defensin-like domain-containing protein</fullName>
    </recommendedName>
</protein>
<reference evidence="8" key="1">
    <citation type="submission" date="2025-08" db="UniProtKB">
        <authorList>
            <consortium name="Ensembl"/>
        </authorList>
    </citation>
    <scope>IDENTIFICATION</scope>
</reference>
<evidence type="ECO:0000256" key="4">
    <source>
        <dbReference type="ARBA" id="ARBA00022940"/>
    </source>
</evidence>
<dbReference type="Pfam" id="PF00711">
    <property type="entry name" value="Defensin_beta"/>
    <property type="match status" value="1"/>
</dbReference>
<keyword evidence="5" id="KW-0044">Antibiotic</keyword>
<keyword evidence="9" id="KW-1185">Reference proteome</keyword>
<keyword evidence="4" id="KW-0211">Defensin</keyword>
<accession>A0A8C0FW37</accession>
<evidence type="ECO:0000256" key="6">
    <source>
        <dbReference type="SAM" id="Phobius"/>
    </source>
</evidence>
<dbReference type="InterPro" id="IPR001855">
    <property type="entry name" value="Defensin_beta-like"/>
</dbReference>
<evidence type="ECO:0000313" key="8">
    <source>
        <dbReference type="Ensembl" id="ENSCABP00000000175.1"/>
    </source>
</evidence>
<organism evidence="8 9">
    <name type="scientific">Chelonoidis abingdonii</name>
    <name type="common">Abingdon island giant tortoise</name>
    <name type="synonym">Testudo abingdonii</name>
    <dbReference type="NCBI Taxonomy" id="106734"/>
    <lineage>
        <taxon>Eukaryota</taxon>
        <taxon>Metazoa</taxon>
        <taxon>Chordata</taxon>
        <taxon>Craniata</taxon>
        <taxon>Vertebrata</taxon>
        <taxon>Euteleostomi</taxon>
        <taxon>Archelosauria</taxon>
        <taxon>Testudinata</taxon>
        <taxon>Testudines</taxon>
        <taxon>Cryptodira</taxon>
        <taxon>Durocryptodira</taxon>
        <taxon>Testudinoidea</taxon>
        <taxon>Testudinidae</taxon>
        <taxon>Chelonoidis</taxon>
    </lineage>
</organism>